<proteinExistence type="predicted"/>
<evidence type="ECO:0000256" key="1">
    <source>
        <dbReference type="SAM" id="MobiDB-lite"/>
    </source>
</evidence>
<sequence length="223" mass="23388">MKIRRKSASSPADGQASGEASGDASGETSGEVGGTATGGAATGQGPFDESQVAGDGVQRVDLGSLLVPPMEERELRLQVDEQTNAVRAVILAGPDGALEFQAFAAPRNGDLWSTVRPQIAQDLVNRGGIAEEREGRWGTELVCQMPVTRTDGTQAVQPSRIIGINGDRWLLRASLLGRPAMEPDAAGDWEDTLAQIVVRRGTVAMPVGEPLPVALPDDARRLG</sequence>
<evidence type="ECO:0008006" key="3">
    <source>
        <dbReference type="Google" id="ProtNLM"/>
    </source>
</evidence>
<dbReference type="EMBL" id="CADCUM010000054">
    <property type="protein sequence ID" value="CAA9375257.1"/>
    <property type="molecule type" value="Genomic_DNA"/>
</dbReference>
<dbReference type="InterPro" id="IPR022183">
    <property type="entry name" value="DUF3710"/>
</dbReference>
<evidence type="ECO:0000313" key="2">
    <source>
        <dbReference type="EMBL" id="CAA9375257.1"/>
    </source>
</evidence>
<dbReference type="AlphaFoldDB" id="A0A6J4N2A5"/>
<organism evidence="2">
    <name type="scientific">uncultured Nocardioides sp</name>
    <dbReference type="NCBI Taxonomy" id="198441"/>
    <lineage>
        <taxon>Bacteria</taxon>
        <taxon>Bacillati</taxon>
        <taxon>Actinomycetota</taxon>
        <taxon>Actinomycetes</taxon>
        <taxon>Propionibacteriales</taxon>
        <taxon>Nocardioidaceae</taxon>
        <taxon>Nocardioides</taxon>
        <taxon>environmental samples</taxon>
    </lineage>
</organism>
<accession>A0A6J4N2A5</accession>
<feature type="compositionally biased region" description="Gly residues" evidence="1">
    <location>
        <begin position="31"/>
        <end position="42"/>
    </location>
</feature>
<feature type="region of interest" description="Disordered" evidence="1">
    <location>
        <begin position="1"/>
        <end position="52"/>
    </location>
</feature>
<reference evidence="2" key="1">
    <citation type="submission" date="2020-02" db="EMBL/GenBank/DDBJ databases">
        <authorList>
            <person name="Meier V. D."/>
        </authorList>
    </citation>
    <scope>NUCLEOTIDE SEQUENCE</scope>
    <source>
        <strain evidence="2">AVDCRST_MAG32</strain>
    </source>
</reference>
<dbReference type="Pfam" id="PF12502">
    <property type="entry name" value="DUF3710"/>
    <property type="match status" value="1"/>
</dbReference>
<gene>
    <name evidence="2" type="ORF">AVDCRST_MAG32-1123</name>
</gene>
<protein>
    <recommendedName>
        <fullName evidence="3">DUF3710 domain-containing protein</fullName>
    </recommendedName>
</protein>
<name>A0A6J4N2A5_9ACTN</name>